<proteinExistence type="predicted"/>
<evidence type="ECO:0000256" key="3">
    <source>
        <dbReference type="ARBA" id="ARBA00023163"/>
    </source>
</evidence>
<dbReference type="PROSITE" id="PS01124">
    <property type="entry name" value="HTH_ARAC_FAMILY_2"/>
    <property type="match status" value="1"/>
</dbReference>
<evidence type="ECO:0000256" key="2">
    <source>
        <dbReference type="ARBA" id="ARBA00023125"/>
    </source>
</evidence>
<dbReference type="Gene3D" id="1.10.10.60">
    <property type="entry name" value="Homeodomain-like"/>
    <property type="match status" value="2"/>
</dbReference>
<dbReference type="SMART" id="SM00342">
    <property type="entry name" value="HTH_ARAC"/>
    <property type="match status" value="1"/>
</dbReference>
<dbReference type="RefSeq" id="WP_115013922.1">
    <property type="nucleotide sequence ID" value="NZ_QKWJ01000006.1"/>
</dbReference>
<reference evidence="6" key="1">
    <citation type="submission" date="2018-06" db="EMBL/GenBank/DDBJ databases">
        <authorList>
            <person name="Feng T."/>
            <person name="Jeon C.O."/>
        </authorList>
    </citation>
    <scope>NUCLEOTIDE SEQUENCE [LARGE SCALE GENOMIC DNA]</scope>
    <source>
        <strain evidence="6">S23</strain>
    </source>
</reference>
<dbReference type="InterPro" id="IPR009057">
    <property type="entry name" value="Homeodomain-like_sf"/>
</dbReference>
<protein>
    <submittedName>
        <fullName evidence="5">AraC family transcriptional regulator</fullName>
    </submittedName>
</protein>
<dbReference type="Pfam" id="PF12833">
    <property type="entry name" value="HTH_18"/>
    <property type="match status" value="1"/>
</dbReference>
<dbReference type="Proteomes" id="UP000255165">
    <property type="component" value="Unassembled WGS sequence"/>
</dbReference>
<accession>A0A370NZ51</accession>
<dbReference type="GO" id="GO:0003700">
    <property type="term" value="F:DNA-binding transcription factor activity"/>
    <property type="evidence" value="ECO:0007669"/>
    <property type="project" value="InterPro"/>
</dbReference>
<feature type="domain" description="HTH araC/xylS-type" evidence="4">
    <location>
        <begin position="193"/>
        <end position="291"/>
    </location>
</feature>
<dbReference type="InterPro" id="IPR018062">
    <property type="entry name" value="HTH_AraC-typ_CS"/>
</dbReference>
<dbReference type="PROSITE" id="PS00041">
    <property type="entry name" value="HTH_ARAC_FAMILY_1"/>
    <property type="match status" value="1"/>
</dbReference>
<keyword evidence="2" id="KW-0238">DNA-binding</keyword>
<dbReference type="SUPFAM" id="SSF46689">
    <property type="entry name" value="Homeodomain-like"/>
    <property type="match status" value="2"/>
</dbReference>
<evidence type="ECO:0000313" key="6">
    <source>
        <dbReference type="Proteomes" id="UP000255165"/>
    </source>
</evidence>
<comment type="caution">
    <text evidence="5">The sequence shown here is derived from an EMBL/GenBank/DDBJ whole genome shotgun (WGS) entry which is preliminary data.</text>
</comment>
<name>A0A370NZ51_9BURK</name>
<dbReference type="PANTHER" id="PTHR46796">
    <property type="entry name" value="HTH-TYPE TRANSCRIPTIONAL ACTIVATOR RHAS-RELATED"/>
    <property type="match status" value="1"/>
</dbReference>
<keyword evidence="1" id="KW-0805">Transcription regulation</keyword>
<keyword evidence="3" id="KW-0804">Transcription</keyword>
<dbReference type="GO" id="GO:0043565">
    <property type="term" value="F:sequence-specific DNA binding"/>
    <property type="evidence" value="ECO:0007669"/>
    <property type="project" value="InterPro"/>
</dbReference>
<sequence>MPMPTDPLQRHAVFAALSGSRASLERAAALGDGLGVALWRNRNDSTGYAQPGHHTMSVYLEGGHATYRRNQPGNKGAPGRLCLLPADHESRWHVGGPQRFLHLYFRPEYLAWHCVRLLDREPRAVALRDLTFADDPYLFGLSQRLAAMNWGQPDARMAGNALAHEAVSHLVLTHAGCAAPTDWRGGLSAQARRTVRDWIESHPGDNPTLGELAALAGLSEFHFARMFRVSFGMPPHAWILRARLERAQRLLADPRRPLHEVAARAGFASASHLSHRFRATFGVTPGVWRAGATHAASIG</sequence>
<organism evidence="5 6">
    <name type="scientific">Cupriavidus lacunae</name>
    <dbReference type="NCBI Taxonomy" id="2666307"/>
    <lineage>
        <taxon>Bacteria</taxon>
        <taxon>Pseudomonadati</taxon>
        <taxon>Pseudomonadota</taxon>
        <taxon>Betaproteobacteria</taxon>
        <taxon>Burkholderiales</taxon>
        <taxon>Burkholderiaceae</taxon>
        <taxon>Cupriavidus</taxon>
    </lineage>
</organism>
<evidence type="ECO:0000259" key="4">
    <source>
        <dbReference type="PROSITE" id="PS01124"/>
    </source>
</evidence>
<dbReference type="InterPro" id="IPR018060">
    <property type="entry name" value="HTH_AraC"/>
</dbReference>
<dbReference type="PANTHER" id="PTHR46796:SF6">
    <property type="entry name" value="ARAC SUBFAMILY"/>
    <property type="match status" value="1"/>
</dbReference>
<evidence type="ECO:0000256" key="1">
    <source>
        <dbReference type="ARBA" id="ARBA00023015"/>
    </source>
</evidence>
<evidence type="ECO:0000313" key="5">
    <source>
        <dbReference type="EMBL" id="RDK10843.1"/>
    </source>
</evidence>
<gene>
    <name evidence="5" type="ORF">DN412_07490</name>
</gene>
<dbReference type="EMBL" id="QKWJ01000006">
    <property type="protein sequence ID" value="RDK10843.1"/>
    <property type="molecule type" value="Genomic_DNA"/>
</dbReference>
<dbReference type="AlphaFoldDB" id="A0A370NZ51"/>
<keyword evidence="6" id="KW-1185">Reference proteome</keyword>
<dbReference type="InterPro" id="IPR050204">
    <property type="entry name" value="AraC_XylS_family_regulators"/>
</dbReference>